<proteinExistence type="predicted"/>
<feature type="domain" description="Rho-GAP" evidence="2">
    <location>
        <begin position="104"/>
        <end position="301"/>
    </location>
</feature>
<evidence type="ECO:0000259" key="2">
    <source>
        <dbReference type="PROSITE" id="PS50238"/>
    </source>
</evidence>
<feature type="compositionally biased region" description="Low complexity" evidence="1">
    <location>
        <begin position="17"/>
        <end position="33"/>
    </location>
</feature>
<dbReference type="AlphaFoldDB" id="A0A061AMV4"/>
<protein>
    <submittedName>
        <fullName evidence="3">RHTO0S01e12992g1_1</fullName>
    </submittedName>
</protein>
<accession>A0A061AMV4</accession>
<evidence type="ECO:0000313" key="3">
    <source>
        <dbReference type="EMBL" id="CDR36046.1"/>
    </source>
</evidence>
<feature type="compositionally biased region" description="Basic and acidic residues" evidence="1">
    <location>
        <begin position="948"/>
        <end position="961"/>
    </location>
</feature>
<feature type="region of interest" description="Disordered" evidence="1">
    <location>
        <begin position="720"/>
        <end position="761"/>
    </location>
</feature>
<feature type="compositionally biased region" description="Pro residues" evidence="1">
    <location>
        <begin position="735"/>
        <end position="748"/>
    </location>
</feature>
<sequence>MSMFKKKKSLLRLRPGSSESSNPSSNLPTRPSGPTLPSPPPQDTSFPVRIDDFGRPITTDRPAFAAQATGSSGFGSGYGIGEDNEVQPAEMQLLYGYAPIATTVELGIIKVERIVQACAEQIRKRGLDTPLILSSMALDISLDGVCSLIRSYLEDHETWPQDLELANPRSIGAFMKWSLARLVNDRGGRGFVSWELYNEFKKAERATGYQPRSCTLHLVSRLAASNGRLLSSLLSLFSSISAHSAKNGMSPRKLAALFSPYVFGLRDDGSFDETYEEWQRGTTALEHILLSFIRNQQAEGALPTFLERFITGYPETLGLSYDNSRPHVPKGAPVEEVMRVKRVTRFHSRNLIQQAATWEVPYSNDWKLFLAPTTSTSPDQPVYAPSYRHLLNIRDGLVDEEDDALEMQRFRSMVDKEWAQFGQKGFQDVDAKKLEFDLTEGEREAVKRKRDTLDWSTFETTGFSGRDIFAPTDLVFHQSIGQRVNTWPSSAQKLNERLRETEKHLPPFPYDTTPREEGRLVVEKVFFEAYADVLVGGGWARDELKESSFALIQWKAQPRAGEAARGKVIGNDPRTEERWVLVEEFVPREYREALLADPKAKKQAKRVSFLRAVRRRSGGNSASPRASQPSAGHGNLGGLLSPPLSSSYNRKESTLRPIDENVFNPDNNAETKLMSLSNVHLGPRDTYASYGATTSYAPSSAYAPSVVSTVRAADGHTAGHSALDLHDEPTTSFRPPSPPPPQAEPYPSRPQAAPNVPSNGAFLAPPVGFTKPASDKRGFLARIGSRKMSGGSGMSGRLGGSGKMGKFFGVGSGGADAAGVTLPPAIPSYGNGTLRGAPPLGPPVETLADSYESPPVPPKEFAGARPHSPDFEPVEAPAGVAEEDPYDGLDSSADTRPSEDGQVLLRGSRSYPKGLDAEAEGRTSDATEPHDGAQYATEAGGLHQQRPPRHESLPDSPKPDAEVPIDAHPSDRYASGVSQFSSRVANIVGLYEQRGGQPNRPGDIRLTQYGFDEASSPTTAAHYNP</sequence>
<evidence type="ECO:0000256" key="1">
    <source>
        <dbReference type="SAM" id="MobiDB-lite"/>
    </source>
</evidence>
<dbReference type="SUPFAM" id="SSF48350">
    <property type="entry name" value="GTPase activation domain, GAP"/>
    <property type="match status" value="1"/>
</dbReference>
<dbReference type="PANTHER" id="PTHR28093">
    <property type="entry name" value="MORPHOGENESIS-RELATED PROTEIN MSB1"/>
    <property type="match status" value="1"/>
</dbReference>
<gene>
    <name evidence="3" type="ORF">RHTO0S_01e12992g</name>
</gene>
<dbReference type="Gene3D" id="1.10.555.10">
    <property type="entry name" value="Rho GTPase activation protein"/>
    <property type="match status" value="1"/>
</dbReference>
<dbReference type="InterPro" id="IPR012965">
    <property type="entry name" value="Msb1/Mug8_dom"/>
</dbReference>
<dbReference type="GO" id="GO:0007165">
    <property type="term" value="P:signal transduction"/>
    <property type="evidence" value="ECO:0007669"/>
    <property type="project" value="InterPro"/>
</dbReference>
<feature type="compositionally biased region" description="Polar residues" evidence="1">
    <location>
        <begin position="618"/>
        <end position="630"/>
    </location>
</feature>
<dbReference type="InterPro" id="IPR000198">
    <property type="entry name" value="RhoGAP_dom"/>
</dbReference>
<dbReference type="InterPro" id="IPR008936">
    <property type="entry name" value="Rho_GTPase_activation_prot"/>
</dbReference>
<feature type="compositionally biased region" description="Low complexity" evidence="1">
    <location>
        <begin position="638"/>
        <end position="647"/>
    </location>
</feature>
<reference evidence="3" key="1">
    <citation type="journal article" date="2014" name="Genome Announc.">
        <title>Draft genome sequence of Rhodosporidium toruloides CECT1137, an oleaginous yeast of biotechnological interest.</title>
        <authorList>
            <person name="Morin N."/>
            <person name="Calcas X."/>
            <person name="Devillers H."/>
            <person name="Durrens P."/>
            <person name="Sherman D.J."/>
            <person name="Nicaud J.-M."/>
            <person name="Neuveglise C."/>
        </authorList>
    </citation>
    <scope>NUCLEOTIDE SEQUENCE</scope>
    <source>
        <strain evidence="3">CECT1137</strain>
    </source>
</reference>
<feature type="region of interest" description="Disordered" evidence="1">
    <location>
        <begin position="992"/>
        <end position="1025"/>
    </location>
</feature>
<dbReference type="EMBL" id="LK052936">
    <property type="protein sequence ID" value="CDR36046.1"/>
    <property type="molecule type" value="Genomic_DNA"/>
</dbReference>
<dbReference type="SMART" id="SM00324">
    <property type="entry name" value="RhoGAP"/>
    <property type="match status" value="1"/>
</dbReference>
<feature type="compositionally biased region" description="Polar residues" evidence="1">
    <location>
        <begin position="1015"/>
        <end position="1025"/>
    </location>
</feature>
<feature type="compositionally biased region" description="Basic residues" evidence="1">
    <location>
        <begin position="1"/>
        <end position="11"/>
    </location>
</feature>
<dbReference type="OrthoDB" id="3362494at2759"/>
<feature type="region of interest" description="Disordered" evidence="1">
    <location>
        <begin position="615"/>
        <end position="651"/>
    </location>
</feature>
<feature type="compositionally biased region" description="Basic and acidic residues" evidence="1">
    <location>
        <begin position="915"/>
        <end position="931"/>
    </location>
</feature>
<dbReference type="Pfam" id="PF08101">
    <property type="entry name" value="Msb1-Mug8_dom"/>
    <property type="match status" value="1"/>
</dbReference>
<dbReference type="InterPro" id="IPR037508">
    <property type="entry name" value="Msb1/Mug8"/>
</dbReference>
<feature type="region of interest" description="Disordered" evidence="1">
    <location>
        <begin position="836"/>
        <end position="978"/>
    </location>
</feature>
<name>A0A061AMV4_RHOTO</name>
<dbReference type="PROSITE" id="PS50238">
    <property type="entry name" value="RHOGAP"/>
    <property type="match status" value="1"/>
</dbReference>
<feature type="region of interest" description="Disordered" evidence="1">
    <location>
        <begin position="1"/>
        <end position="52"/>
    </location>
</feature>
<dbReference type="PANTHER" id="PTHR28093:SF1">
    <property type="entry name" value="MORPHOGENESIS-RELATED PROTEIN MSB1"/>
    <property type="match status" value="1"/>
</dbReference>
<organism evidence="3">
    <name type="scientific">Rhodotorula toruloides</name>
    <name type="common">Yeast</name>
    <name type="synonym">Rhodosporidium toruloides</name>
    <dbReference type="NCBI Taxonomy" id="5286"/>
    <lineage>
        <taxon>Eukaryota</taxon>
        <taxon>Fungi</taxon>
        <taxon>Dikarya</taxon>
        <taxon>Basidiomycota</taxon>
        <taxon>Pucciniomycotina</taxon>
        <taxon>Microbotryomycetes</taxon>
        <taxon>Sporidiobolales</taxon>
        <taxon>Sporidiobolaceae</taxon>
        <taxon>Rhodotorula</taxon>
    </lineage>
</organism>